<evidence type="ECO:0000313" key="6">
    <source>
        <dbReference type="Proteomes" id="UP000315724"/>
    </source>
</evidence>
<proteinExistence type="inferred from homology"/>
<dbReference type="OrthoDB" id="9805462at2"/>
<dbReference type="CDD" id="cd09294">
    <property type="entry name" value="SmpB"/>
    <property type="match status" value="1"/>
</dbReference>
<sequence length="165" mass="19496">MASKKAKKKKKEAEDPNSRTVCRNRRASHDYEIIDELECGIALMGSEVKSIRNNKITIDEAYARIQKGELWLLNCDIAEYPQATYLNHERRRERKLLLKRREIRKFAESADHDGMTLIPLAVYFRRGIVKVLIAAAKGRKLYDNREKKKKDQDRKMMRDAVRKRY</sequence>
<evidence type="ECO:0000256" key="3">
    <source>
        <dbReference type="HAMAP-Rule" id="MF_00023"/>
    </source>
</evidence>
<comment type="subcellular location">
    <subcellularLocation>
        <location evidence="3">Cytoplasm</location>
    </subcellularLocation>
    <text evidence="3">The tmRNA-SmpB complex associates with stalled 70S ribosomes.</text>
</comment>
<dbReference type="InterPro" id="IPR023620">
    <property type="entry name" value="SmpB"/>
</dbReference>
<dbReference type="PANTHER" id="PTHR30308">
    <property type="entry name" value="TMRNA-BINDING COMPONENT OF TRANS-TRANSLATION TAGGING COMPLEX"/>
    <property type="match status" value="1"/>
</dbReference>
<dbReference type="NCBIfam" id="TIGR00086">
    <property type="entry name" value="smpB"/>
    <property type="match status" value="1"/>
</dbReference>
<dbReference type="InterPro" id="IPR000037">
    <property type="entry name" value="SsrA-bd_prot"/>
</dbReference>
<dbReference type="PROSITE" id="PS01317">
    <property type="entry name" value="SSRP"/>
    <property type="match status" value="1"/>
</dbReference>
<dbReference type="HAMAP" id="MF_00023">
    <property type="entry name" value="SmpB"/>
    <property type="match status" value="1"/>
</dbReference>
<dbReference type="PANTHER" id="PTHR30308:SF2">
    <property type="entry name" value="SSRA-BINDING PROTEIN"/>
    <property type="match status" value="1"/>
</dbReference>
<feature type="region of interest" description="Disordered" evidence="4">
    <location>
        <begin position="1"/>
        <end position="21"/>
    </location>
</feature>
<evidence type="ECO:0000256" key="4">
    <source>
        <dbReference type="SAM" id="MobiDB-lite"/>
    </source>
</evidence>
<evidence type="ECO:0000256" key="1">
    <source>
        <dbReference type="ARBA" id="ARBA00022490"/>
    </source>
</evidence>
<dbReference type="GO" id="GO:0070929">
    <property type="term" value="P:trans-translation"/>
    <property type="evidence" value="ECO:0007669"/>
    <property type="project" value="UniProtKB-UniRule"/>
</dbReference>
<keyword evidence="6" id="KW-1185">Reference proteome</keyword>
<comment type="similarity">
    <text evidence="3">Belongs to the SmpB family.</text>
</comment>
<dbReference type="NCBIfam" id="NF003843">
    <property type="entry name" value="PRK05422.1"/>
    <property type="match status" value="1"/>
</dbReference>
<name>A0A517QTL8_9PLAN</name>
<keyword evidence="2 3" id="KW-0694">RNA-binding</keyword>
<evidence type="ECO:0000313" key="5">
    <source>
        <dbReference type="EMBL" id="QDT34989.1"/>
    </source>
</evidence>
<dbReference type="Proteomes" id="UP000315724">
    <property type="component" value="Chromosome"/>
</dbReference>
<evidence type="ECO:0000256" key="2">
    <source>
        <dbReference type="ARBA" id="ARBA00022884"/>
    </source>
</evidence>
<organism evidence="5 6">
    <name type="scientific">Thalassoglobus polymorphus</name>
    <dbReference type="NCBI Taxonomy" id="2527994"/>
    <lineage>
        <taxon>Bacteria</taxon>
        <taxon>Pseudomonadati</taxon>
        <taxon>Planctomycetota</taxon>
        <taxon>Planctomycetia</taxon>
        <taxon>Planctomycetales</taxon>
        <taxon>Planctomycetaceae</taxon>
        <taxon>Thalassoglobus</taxon>
    </lineage>
</organism>
<dbReference type="SUPFAM" id="SSF74982">
    <property type="entry name" value="Small protein B (SmpB)"/>
    <property type="match status" value="1"/>
</dbReference>
<accession>A0A517QTL8</accession>
<reference evidence="5 6" key="1">
    <citation type="submission" date="2019-02" db="EMBL/GenBank/DDBJ databases">
        <title>Deep-cultivation of Planctomycetes and their phenomic and genomic characterization uncovers novel biology.</title>
        <authorList>
            <person name="Wiegand S."/>
            <person name="Jogler M."/>
            <person name="Boedeker C."/>
            <person name="Pinto D."/>
            <person name="Vollmers J."/>
            <person name="Rivas-Marin E."/>
            <person name="Kohn T."/>
            <person name="Peeters S.H."/>
            <person name="Heuer A."/>
            <person name="Rast P."/>
            <person name="Oberbeckmann S."/>
            <person name="Bunk B."/>
            <person name="Jeske O."/>
            <person name="Meyerdierks A."/>
            <person name="Storesund J.E."/>
            <person name="Kallscheuer N."/>
            <person name="Luecker S."/>
            <person name="Lage O.M."/>
            <person name="Pohl T."/>
            <person name="Merkel B.J."/>
            <person name="Hornburger P."/>
            <person name="Mueller R.-W."/>
            <person name="Bruemmer F."/>
            <person name="Labrenz M."/>
            <person name="Spormann A.M."/>
            <person name="Op den Camp H."/>
            <person name="Overmann J."/>
            <person name="Amann R."/>
            <person name="Jetten M.S.M."/>
            <person name="Mascher T."/>
            <person name="Medema M.H."/>
            <person name="Devos D.P."/>
            <person name="Kaster A.-K."/>
            <person name="Ovreas L."/>
            <person name="Rohde M."/>
            <person name="Galperin M.Y."/>
            <person name="Jogler C."/>
        </authorList>
    </citation>
    <scope>NUCLEOTIDE SEQUENCE [LARGE SCALE GENOMIC DNA]</scope>
    <source>
        <strain evidence="5 6">Mal48</strain>
    </source>
</reference>
<dbReference type="KEGG" id="tpol:Mal48_42620"/>
<dbReference type="Gene3D" id="2.40.280.10">
    <property type="match status" value="1"/>
</dbReference>
<comment type="function">
    <text evidence="3">Required for rescue of stalled ribosomes mediated by trans-translation. Binds to transfer-messenger RNA (tmRNA), required for stable association of tmRNA with ribosomes. tmRNA and SmpB together mimic tRNA shape, replacing the anticodon stem-loop with SmpB. tmRNA is encoded by the ssrA gene; the 2 termini fold to resemble tRNA(Ala) and it encodes a 'tag peptide', a short internal open reading frame. During trans-translation Ala-aminoacylated tmRNA acts like a tRNA, entering the A-site of stalled ribosomes, displacing the stalled mRNA. The ribosome then switches to translate the ORF on the tmRNA; the nascent peptide is terminated with the 'tag peptide' encoded by the tmRNA and targeted for degradation. The ribosome is freed to recommence translation, which seems to be the essential function of trans-translation.</text>
</comment>
<gene>
    <name evidence="3 5" type="primary">smpB</name>
    <name evidence="5" type="ORF">Mal48_42620</name>
</gene>
<dbReference type="EMBL" id="CP036267">
    <property type="protein sequence ID" value="QDT34989.1"/>
    <property type="molecule type" value="Genomic_DNA"/>
</dbReference>
<feature type="region of interest" description="Disordered" evidence="4">
    <location>
        <begin position="144"/>
        <end position="165"/>
    </location>
</feature>
<dbReference type="RefSeq" id="WP_145203819.1">
    <property type="nucleotide sequence ID" value="NZ_CP036267.1"/>
</dbReference>
<dbReference type="GO" id="GO:0005829">
    <property type="term" value="C:cytosol"/>
    <property type="evidence" value="ECO:0007669"/>
    <property type="project" value="TreeGrafter"/>
</dbReference>
<dbReference type="GO" id="GO:0003723">
    <property type="term" value="F:RNA binding"/>
    <property type="evidence" value="ECO:0007669"/>
    <property type="project" value="UniProtKB-UniRule"/>
</dbReference>
<feature type="compositionally biased region" description="Basic residues" evidence="4">
    <location>
        <begin position="1"/>
        <end position="10"/>
    </location>
</feature>
<keyword evidence="1 3" id="KW-0963">Cytoplasm</keyword>
<dbReference type="AlphaFoldDB" id="A0A517QTL8"/>
<dbReference type="InterPro" id="IPR020081">
    <property type="entry name" value="SsrA-bd_prot_CS"/>
</dbReference>
<protein>
    <recommendedName>
        <fullName evidence="3">SsrA-binding protein</fullName>
    </recommendedName>
    <alternativeName>
        <fullName evidence="3">Small protein B</fullName>
    </alternativeName>
</protein>
<dbReference type="Pfam" id="PF01668">
    <property type="entry name" value="SmpB"/>
    <property type="match status" value="1"/>
</dbReference>
<dbReference type="GO" id="GO:0070930">
    <property type="term" value="P:trans-translation-dependent protein tagging"/>
    <property type="evidence" value="ECO:0007669"/>
    <property type="project" value="TreeGrafter"/>
</dbReference>